<evidence type="ECO:0000313" key="9">
    <source>
        <dbReference type="Proteomes" id="UP000593567"/>
    </source>
</evidence>
<dbReference type="GO" id="GO:0034045">
    <property type="term" value="C:phagophore assembly site membrane"/>
    <property type="evidence" value="ECO:0007669"/>
    <property type="project" value="UniProtKB-SubCell"/>
</dbReference>
<keyword evidence="9" id="KW-1185">Reference proteome</keyword>
<gene>
    <name evidence="8" type="ORF">EB796_022779</name>
</gene>
<feature type="transmembrane region" description="Helical" evidence="7">
    <location>
        <begin position="194"/>
        <end position="212"/>
    </location>
</feature>
<organism evidence="8 9">
    <name type="scientific">Bugula neritina</name>
    <name type="common">Brown bryozoan</name>
    <name type="synonym">Sertularia neritina</name>
    <dbReference type="NCBI Taxonomy" id="10212"/>
    <lineage>
        <taxon>Eukaryota</taxon>
        <taxon>Metazoa</taxon>
        <taxon>Spiralia</taxon>
        <taxon>Lophotrochozoa</taxon>
        <taxon>Bryozoa</taxon>
        <taxon>Gymnolaemata</taxon>
        <taxon>Cheilostomatida</taxon>
        <taxon>Flustrina</taxon>
        <taxon>Buguloidea</taxon>
        <taxon>Bugulidae</taxon>
        <taxon>Bugula</taxon>
    </lineage>
</organism>
<keyword evidence="4" id="KW-0653">Protein transport</keyword>
<dbReference type="GO" id="GO:0005802">
    <property type="term" value="C:trans-Golgi network"/>
    <property type="evidence" value="ECO:0007669"/>
    <property type="project" value="TreeGrafter"/>
</dbReference>
<evidence type="ECO:0000256" key="1">
    <source>
        <dbReference type="ARBA" id="ARBA00004472"/>
    </source>
</evidence>
<dbReference type="InterPro" id="IPR009011">
    <property type="entry name" value="Man6P_isomerase_rcpt-bd_dom_sf"/>
</dbReference>
<keyword evidence="4" id="KW-0813">Transport</keyword>
<evidence type="ECO:0000256" key="3">
    <source>
        <dbReference type="ARBA" id="ARBA00022729"/>
    </source>
</evidence>
<keyword evidence="3" id="KW-0732">Signal</keyword>
<keyword evidence="6 7" id="KW-0472">Membrane</keyword>
<dbReference type="GO" id="GO:0015031">
    <property type="term" value="P:protein transport"/>
    <property type="evidence" value="ECO:0007669"/>
    <property type="project" value="UniProtKB-KW"/>
</dbReference>
<dbReference type="Pfam" id="PF09451">
    <property type="entry name" value="ATG27"/>
    <property type="match status" value="1"/>
</dbReference>
<evidence type="ECO:0000256" key="7">
    <source>
        <dbReference type="SAM" id="Phobius"/>
    </source>
</evidence>
<evidence type="ECO:0000256" key="2">
    <source>
        <dbReference type="ARBA" id="ARBA00022692"/>
    </source>
</evidence>
<comment type="subcellular location">
    <subcellularLocation>
        <location evidence="1">Preautophagosomal structure membrane</location>
        <topology evidence="1">Single-pass type I membrane protein</topology>
    </subcellularLocation>
</comment>
<reference evidence="8" key="1">
    <citation type="submission" date="2020-06" db="EMBL/GenBank/DDBJ databases">
        <title>Draft genome of Bugula neritina, a colonial animal packing powerful symbionts and potential medicines.</title>
        <authorList>
            <person name="Rayko M."/>
        </authorList>
    </citation>
    <scope>NUCLEOTIDE SEQUENCE [LARGE SCALE GENOMIC DNA]</scope>
    <source>
        <strain evidence="8">Kwan_BN1</strain>
    </source>
</reference>
<keyword evidence="5 7" id="KW-1133">Transmembrane helix</keyword>
<dbReference type="OrthoDB" id="29460at2759"/>
<dbReference type="PANTHER" id="PTHR15071:SF0">
    <property type="entry name" value="MANNOSE 6-PHOSPHATE RECEPTOR-LIKE PROTEIN 1"/>
    <property type="match status" value="1"/>
</dbReference>
<dbReference type="InterPro" id="IPR018939">
    <property type="entry name" value="Autophagy-rel_prot_27"/>
</dbReference>
<protein>
    <submittedName>
        <fullName evidence="8">Uncharacterized protein</fullName>
    </submittedName>
</protein>
<dbReference type="Proteomes" id="UP000593567">
    <property type="component" value="Unassembled WGS sequence"/>
</dbReference>
<evidence type="ECO:0000313" key="8">
    <source>
        <dbReference type="EMBL" id="KAF6018894.1"/>
    </source>
</evidence>
<sequence length="250" mass="27331">MKVVLQRRWQQADSWQILGSGKSFCLDVWDNSTTCSYIFSFCKPLKGLQDSCNGGAVCQVDLKGSTIARQYKIGGYNSSINPFVRSLDGAEGFTAQFSHGEVVENPTTKVNKSVSVAILFQCNRKVPWLINPDDTSPNQVPGNVRVLFNNVSMEYWIFVEYAGACLPLAPTIVPIEPTIGPIVPSISPAGQVKYLSAGSILLIIFFSCLVLYCAAGCTLNACKGNRGVEIIPNYDLWSNIPSEAKVSIRF</sequence>
<comment type="caution">
    <text evidence="8">The sequence shown here is derived from an EMBL/GenBank/DDBJ whole genome shotgun (WGS) entry which is preliminary data.</text>
</comment>
<keyword evidence="2 7" id="KW-0812">Transmembrane</keyword>
<dbReference type="SUPFAM" id="SSF50911">
    <property type="entry name" value="Mannose 6-phosphate receptor domain"/>
    <property type="match status" value="1"/>
</dbReference>
<dbReference type="EMBL" id="VXIV02003269">
    <property type="protein sequence ID" value="KAF6018894.1"/>
    <property type="molecule type" value="Genomic_DNA"/>
</dbReference>
<evidence type="ECO:0000256" key="6">
    <source>
        <dbReference type="ARBA" id="ARBA00023136"/>
    </source>
</evidence>
<evidence type="ECO:0000256" key="5">
    <source>
        <dbReference type="ARBA" id="ARBA00022989"/>
    </source>
</evidence>
<accession>A0A7J7IZS6</accession>
<evidence type="ECO:0000256" key="4">
    <source>
        <dbReference type="ARBA" id="ARBA00022927"/>
    </source>
</evidence>
<dbReference type="AlphaFoldDB" id="A0A7J7IZS6"/>
<dbReference type="GO" id="GO:0000139">
    <property type="term" value="C:Golgi membrane"/>
    <property type="evidence" value="ECO:0007669"/>
    <property type="project" value="UniProtKB-SubCell"/>
</dbReference>
<name>A0A7J7IZS6_BUGNE</name>
<dbReference type="PANTHER" id="PTHR15071">
    <property type="entry name" value="MANNOSE-6-PHOSPHATE RECEPTOR FAMILY MEMBER"/>
    <property type="match status" value="1"/>
</dbReference>
<dbReference type="Gene3D" id="2.70.130.10">
    <property type="entry name" value="Mannose-6-phosphate receptor binding domain"/>
    <property type="match status" value="1"/>
</dbReference>
<proteinExistence type="predicted"/>